<feature type="region of interest" description="Disordered" evidence="2">
    <location>
        <begin position="158"/>
        <end position="193"/>
    </location>
</feature>
<feature type="compositionally biased region" description="Polar residues" evidence="2">
    <location>
        <begin position="136"/>
        <end position="146"/>
    </location>
</feature>
<dbReference type="Pfam" id="PF08202">
    <property type="entry name" value="MIS13"/>
    <property type="match status" value="1"/>
</dbReference>
<evidence type="ECO:0000256" key="2">
    <source>
        <dbReference type="SAM" id="MobiDB-lite"/>
    </source>
</evidence>
<accession>A0A9P8A4X0</accession>
<evidence type="ECO:0008006" key="5">
    <source>
        <dbReference type="Google" id="ProtNLM"/>
    </source>
</evidence>
<feature type="compositionally biased region" description="Polar residues" evidence="2">
    <location>
        <begin position="164"/>
        <end position="174"/>
    </location>
</feature>
<dbReference type="InterPro" id="IPR013218">
    <property type="entry name" value="Dsn1/Mis13"/>
</dbReference>
<keyword evidence="1" id="KW-0175">Coiled coil</keyword>
<dbReference type="GO" id="GO:0051301">
    <property type="term" value="P:cell division"/>
    <property type="evidence" value="ECO:0007669"/>
    <property type="project" value="InterPro"/>
</dbReference>
<feature type="compositionally biased region" description="Basic and acidic residues" evidence="2">
    <location>
        <begin position="85"/>
        <end position="111"/>
    </location>
</feature>
<reference evidence="3" key="1">
    <citation type="submission" date="2021-07" db="EMBL/GenBank/DDBJ databases">
        <title>Draft genome of Mortierella alpina, strain LL118, isolated from an aspen leaf litter sample.</title>
        <authorList>
            <person name="Yang S."/>
            <person name="Vinatzer B.A."/>
        </authorList>
    </citation>
    <scope>NUCLEOTIDE SEQUENCE</scope>
    <source>
        <strain evidence="3">LL118</strain>
    </source>
</reference>
<feature type="region of interest" description="Disordered" evidence="2">
    <location>
        <begin position="209"/>
        <end position="238"/>
    </location>
</feature>
<dbReference type="AlphaFoldDB" id="A0A9P8A4X0"/>
<name>A0A9P8A4X0_MORAP</name>
<evidence type="ECO:0000256" key="1">
    <source>
        <dbReference type="SAM" id="Coils"/>
    </source>
</evidence>
<evidence type="ECO:0000313" key="3">
    <source>
        <dbReference type="EMBL" id="KAG9323480.1"/>
    </source>
</evidence>
<sequence>MPPRQTSKSAGTVRAARKRKNANRSDEEDDDFAYTNQQQRPLPQRATKANPARSARQQQQQQQQQTVPSLSSSDSPSPTAPMDMGARDHDDWRPELSEKKRAKRFTEEDRGFVFTRKKVAATGAKRADTAYHATDTRNATLGAPSTLQRIQSRNALLDDHVPTAHTSRATSGGTRRQQQRRQRQHTPENTTEAIIEIPMRETPMIQKNKDLRSGSRRSSFTMRGKRASSIGNGCTAMPHPSVEPKSFFRHISAEDPPPIRMRQLMAWCARKCIDTQKGRSQTALKVARQIEEDALAMLVANEFNISWYSRPLDTEPIRTAPKKPHQQNVENQRKLKECEAQIAKLRKEDEEWTNVISSFNTFHASLLDNGPKLPPGDDPVFMPDTFTDEVELELLTEEERGLWEKHCAHNDSANSVARVPQSPKKSTKESNQWMLEMMSTLEKEVDSLQDTLYAASSLDKVAKRYTDEILEQIAVALDDRQRPPTLETIFLPAAASPLPSSLLSSTSVAAATTLPASIAPVSEASVEDPREILRALSRLSI</sequence>
<dbReference type="EMBL" id="JAIFTL010000099">
    <property type="protein sequence ID" value="KAG9323480.1"/>
    <property type="molecule type" value="Genomic_DNA"/>
</dbReference>
<gene>
    <name evidence="3" type="ORF">KVV02_007805</name>
</gene>
<dbReference type="GO" id="GO:0007059">
    <property type="term" value="P:chromosome segregation"/>
    <property type="evidence" value="ECO:0007669"/>
    <property type="project" value="InterPro"/>
</dbReference>
<dbReference type="PANTHER" id="PTHR14778:SF2">
    <property type="entry name" value="KINETOCHORE-ASSOCIATED PROTEIN DSN1 HOMOLOG"/>
    <property type="match status" value="1"/>
</dbReference>
<dbReference type="GO" id="GO:0000444">
    <property type="term" value="C:MIS12/MIND type complex"/>
    <property type="evidence" value="ECO:0007669"/>
    <property type="project" value="InterPro"/>
</dbReference>
<dbReference type="PANTHER" id="PTHR14778">
    <property type="entry name" value="KINETOCHORE-ASSOCIATED PROTEIN DSN1 HOMOLOG"/>
    <property type="match status" value="1"/>
</dbReference>
<feature type="coiled-coil region" evidence="1">
    <location>
        <begin position="328"/>
        <end position="355"/>
    </location>
</feature>
<organism evidence="3 4">
    <name type="scientific">Mortierella alpina</name>
    <name type="common">Oleaginous fungus</name>
    <name type="synonym">Mortierella renispora</name>
    <dbReference type="NCBI Taxonomy" id="64518"/>
    <lineage>
        <taxon>Eukaryota</taxon>
        <taxon>Fungi</taxon>
        <taxon>Fungi incertae sedis</taxon>
        <taxon>Mucoromycota</taxon>
        <taxon>Mortierellomycotina</taxon>
        <taxon>Mortierellomycetes</taxon>
        <taxon>Mortierellales</taxon>
        <taxon>Mortierellaceae</taxon>
        <taxon>Mortierella</taxon>
    </lineage>
</organism>
<feature type="compositionally biased region" description="Polar residues" evidence="2">
    <location>
        <begin position="1"/>
        <end position="10"/>
    </location>
</feature>
<protein>
    <recommendedName>
        <fullName evidence="5">Kinetochore protein mis13</fullName>
    </recommendedName>
</protein>
<feature type="region of interest" description="Disordered" evidence="2">
    <location>
        <begin position="1"/>
        <end position="146"/>
    </location>
</feature>
<dbReference type="Proteomes" id="UP000717515">
    <property type="component" value="Unassembled WGS sequence"/>
</dbReference>
<proteinExistence type="predicted"/>
<comment type="caution">
    <text evidence="3">The sequence shown here is derived from an EMBL/GenBank/DDBJ whole genome shotgun (WGS) entry which is preliminary data.</text>
</comment>
<evidence type="ECO:0000313" key="4">
    <source>
        <dbReference type="Proteomes" id="UP000717515"/>
    </source>
</evidence>
<feature type="compositionally biased region" description="Low complexity" evidence="2">
    <location>
        <begin position="57"/>
        <end position="77"/>
    </location>
</feature>